<evidence type="ECO:0000313" key="3">
    <source>
        <dbReference type="EMBL" id="BBO80296.1"/>
    </source>
</evidence>
<dbReference type="Pfam" id="PF02604">
    <property type="entry name" value="PhdYeFM_antitox"/>
    <property type="match status" value="1"/>
</dbReference>
<dbReference type="Proteomes" id="UP000425960">
    <property type="component" value="Chromosome"/>
</dbReference>
<dbReference type="InterPro" id="IPR036165">
    <property type="entry name" value="YefM-like_sf"/>
</dbReference>
<comment type="function">
    <text evidence="2">Antitoxin component of a type II toxin-antitoxin (TA) system.</text>
</comment>
<dbReference type="KEGG" id="dov:DSCO28_08620"/>
<dbReference type="PANTHER" id="PTHR35377">
    <property type="entry name" value="ANTITOXIN VAPB49-RELATED-RELATED"/>
    <property type="match status" value="1"/>
</dbReference>
<dbReference type="RefSeq" id="WP_155309108.1">
    <property type="nucleotide sequence ID" value="NZ_AP021876.1"/>
</dbReference>
<organism evidence="3 4">
    <name type="scientific">Desulfosarcina ovata subsp. sediminis</name>
    <dbReference type="NCBI Taxonomy" id="885957"/>
    <lineage>
        <taxon>Bacteria</taxon>
        <taxon>Pseudomonadati</taxon>
        <taxon>Thermodesulfobacteriota</taxon>
        <taxon>Desulfobacteria</taxon>
        <taxon>Desulfobacterales</taxon>
        <taxon>Desulfosarcinaceae</taxon>
        <taxon>Desulfosarcina</taxon>
    </lineage>
</organism>
<comment type="similarity">
    <text evidence="1 2">Belongs to the phD/YefM antitoxin family.</text>
</comment>
<dbReference type="NCBIfam" id="TIGR01552">
    <property type="entry name" value="phd_fam"/>
    <property type="match status" value="1"/>
</dbReference>
<dbReference type="AlphaFoldDB" id="A0A5K7ZH38"/>
<dbReference type="InterPro" id="IPR051416">
    <property type="entry name" value="phD-YefM_TA_antitoxins"/>
</dbReference>
<evidence type="ECO:0000256" key="1">
    <source>
        <dbReference type="ARBA" id="ARBA00009981"/>
    </source>
</evidence>
<dbReference type="EMBL" id="AP021876">
    <property type="protein sequence ID" value="BBO80296.1"/>
    <property type="molecule type" value="Genomic_DNA"/>
</dbReference>
<evidence type="ECO:0000256" key="2">
    <source>
        <dbReference type="RuleBase" id="RU362080"/>
    </source>
</evidence>
<accession>A0A5K7ZH38</accession>
<dbReference type="Gene3D" id="3.40.1620.10">
    <property type="entry name" value="YefM-like domain"/>
    <property type="match status" value="1"/>
</dbReference>
<dbReference type="InterPro" id="IPR006442">
    <property type="entry name" value="Antitoxin_Phd/YefM"/>
</dbReference>
<sequence>MLTINTHEAKTQLSRLLVRVSNGEEIIIAKSGKAVAKLVPIKRHTIKRKSGIDKGKGWIADDFDSPLPEELQAYFE</sequence>
<reference evidence="3 4" key="1">
    <citation type="submission" date="2019-11" db="EMBL/GenBank/DDBJ databases">
        <title>Comparative genomics of hydrocarbon-degrading Desulfosarcina strains.</title>
        <authorList>
            <person name="Watanabe M."/>
            <person name="Kojima H."/>
            <person name="Fukui M."/>
        </authorList>
    </citation>
    <scope>NUCLEOTIDE SEQUENCE [LARGE SCALE GENOMIC DNA]</scope>
    <source>
        <strain evidence="3 4">28bB2T</strain>
    </source>
</reference>
<proteinExistence type="inferred from homology"/>
<gene>
    <name evidence="3" type="ORF">DSCO28_08620</name>
</gene>
<dbReference type="SUPFAM" id="SSF143120">
    <property type="entry name" value="YefM-like"/>
    <property type="match status" value="1"/>
</dbReference>
<protein>
    <recommendedName>
        <fullName evidence="2">Antitoxin</fullName>
    </recommendedName>
</protein>
<name>A0A5K7ZH38_9BACT</name>
<evidence type="ECO:0000313" key="4">
    <source>
        <dbReference type="Proteomes" id="UP000425960"/>
    </source>
</evidence>